<dbReference type="CDD" id="cd01734">
    <property type="entry name" value="YlxS_C"/>
    <property type="match status" value="1"/>
</dbReference>
<organism evidence="7 8">
    <name type="scientific">Hyphomonas hirschiana VP5</name>
    <dbReference type="NCBI Taxonomy" id="1280951"/>
    <lineage>
        <taxon>Bacteria</taxon>
        <taxon>Pseudomonadati</taxon>
        <taxon>Pseudomonadota</taxon>
        <taxon>Alphaproteobacteria</taxon>
        <taxon>Hyphomonadales</taxon>
        <taxon>Hyphomonadaceae</taxon>
        <taxon>Hyphomonas</taxon>
    </lineage>
</organism>
<dbReference type="AlphaFoldDB" id="A0A059FWT1"/>
<comment type="function">
    <text evidence="3">Required for maturation of 30S ribosomal subunits.</text>
</comment>
<evidence type="ECO:0000259" key="6">
    <source>
        <dbReference type="Pfam" id="PF17384"/>
    </source>
</evidence>
<comment type="subcellular location">
    <subcellularLocation>
        <location evidence="3">Cytoplasm</location>
    </subcellularLocation>
</comment>
<dbReference type="GO" id="GO:0006412">
    <property type="term" value="P:translation"/>
    <property type="evidence" value="ECO:0007669"/>
    <property type="project" value="TreeGrafter"/>
</dbReference>
<feature type="domain" description="Ribosome maturation factor RimP N-terminal" evidence="5">
    <location>
        <begin position="14"/>
        <end position="87"/>
    </location>
</feature>
<keyword evidence="1 3" id="KW-0963">Cytoplasm</keyword>
<evidence type="ECO:0000313" key="7">
    <source>
        <dbReference type="EMBL" id="KCZ94923.1"/>
    </source>
</evidence>
<gene>
    <name evidence="3" type="primary">rimP</name>
    <name evidence="7" type="ORF">HHI_09013</name>
</gene>
<dbReference type="PATRIC" id="fig|1280951.3.peg.1821"/>
<dbReference type="PANTHER" id="PTHR33867">
    <property type="entry name" value="RIBOSOME MATURATION FACTOR RIMP"/>
    <property type="match status" value="1"/>
</dbReference>
<dbReference type="GO" id="GO:0005829">
    <property type="term" value="C:cytosol"/>
    <property type="evidence" value="ECO:0007669"/>
    <property type="project" value="TreeGrafter"/>
</dbReference>
<evidence type="ECO:0000313" key="8">
    <source>
        <dbReference type="Proteomes" id="UP000025061"/>
    </source>
</evidence>
<evidence type="ECO:0000259" key="5">
    <source>
        <dbReference type="Pfam" id="PF02576"/>
    </source>
</evidence>
<dbReference type="Gene3D" id="3.30.300.70">
    <property type="entry name" value="RimP-like superfamily, N-terminal"/>
    <property type="match status" value="1"/>
</dbReference>
<dbReference type="Pfam" id="PF02576">
    <property type="entry name" value="RimP_N"/>
    <property type="match status" value="1"/>
</dbReference>
<keyword evidence="8" id="KW-1185">Reference proteome</keyword>
<dbReference type="Proteomes" id="UP000025061">
    <property type="component" value="Unassembled WGS sequence"/>
</dbReference>
<dbReference type="NCBIfam" id="NF000932">
    <property type="entry name" value="PRK00092.2-5"/>
    <property type="match status" value="1"/>
</dbReference>
<dbReference type="HAMAP" id="MF_01077">
    <property type="entry name" value="RimP"/>
    <property type="match status" value="1"/>
</dbReference>
<dbReference type="OrthoDB" id="9805006at2"/>
<dbReference type="GO" id="GO:0000028">
    <property type="term" value="P:ribosomal small subunit assembly"/>
    <property type="evidence" value="ECO:0007669"/>
    <property type="project" value="TreeGrafter"/>
</dbReference>
<dbReference type="InterPro" id="IPR028989">
    <property type="entry name" value="RimP_N"/>
</dbReference>
<dbReference type="PANTHER" id="PTHR33867:SF1">
    <property type="entry name" value="RIBOSOME MATURATION FACTOR RIMP"/>
    <property type="match status" value="1"/>
</dbReference>
<dbReference type="InterPro" id="IPR036847">
    <property type="entry name" value="RimP_C_sf"/>
</dbReference>
<evidence type="ECO:0000256" key="4">
    <source>
        <dbReference type="SAM" id="MobiDB-lite"/>
    </source>
</evidence>
<feature type="region of interest" description="Disordered" evidence="4">
    <location>
        <begin position="165"/>
        <end position="199"/>
    </location>
</feature>
<dbReference type="Pfam" id="PF17384">
    <property type="entry name" value="DUF150_C"/>
    <property type="match status" value="1"/>
</dbReference>
<dbReference type="SUPFAM" id="SSF74942">
    <property type="entry name" value="YhbC-like, C-terminal domain"/>
    <property type="match status" value="1"/>
</dbReference>
<name>A0A059FWT1_9PROT</name>
<protein>
    <recommendedName>
        <fullName evidence="3">Ribosome maturation factor RimP</fullName>
    </recommendedName>
</protein>
<evidence type="ECO:0000256" key="2">
    <source>
        <dbReference type="ARBA" id="ARBA00022517"/>
    </source>
</evidence>
<dbReference type="InterPro" id="IPR003728">
    <property type="entry name" value="Ribosome_maturation_RimP"/>
</dbReference>
<accession>A0A059FWT1</accession>
<feature type="compositionally biased region" description="Acidic residues" evidence="4">
    <location>
        <begin position="172"/>
        <end position="199"/>
    </location>
</feature>
<keyword evidence="2 3" id="KW-0690">Ribosome biogenesis</keyword>
<evidence type="ECO:0000256" key="1">
    <source>
        <dbReference type="ARBA" id="ARBA00022490"/>
    </source>
</evidence>
<reference evidence="7 8" key="1">
    <citation type="submission" date="2013-04" db="EMBL/GenBank/DDBJ databases">
        <title>Hyphomonas hirschiana VP5 Genome Sequencing.</title>
        <authorList>
            <person name="Lai Q."/>
            <person name="Shao Z."/>
        </authorList>
    </citation>
    <scope>NUCLEOTIDE SEQUENCE [LARGE SCALE GENOMIC DNA]</scope>
    <source>
        <strain evidence="7 8">VP5</strain>
    </source>
</reference>
<dbReference type="InterPro" id="IPR035956">
    <property type="entry name" value="RimP_N_sf"/>
</dbReference>
<dbReference type="InterPro" id="IPR028998">
    <property type="entry name" value="RimP_C"/>
</dbReference>
<comment type="caution">
    <text evidence="7">The sequence shown here is derived from an EMBL/GenBank/DDBJ whole genome shotgun (WGS) entry which is preliminary data.</text>
</comment>
<comment type="similarity">
    <text evidence="3">Belongs to the RimP family.</text>
</comment>
<feature type="domain" description="Ribosome maturation factor RimP C-terminal" evidence="6">
    <location>
        <begin position="90"/>
        <end position="139"/>
    </location>
</feature>
<sequence length="199" mass="21812">MIVLTEQERRLLSLVQPVAEGLGMEIVRLRVQGGRRPHLQIMAERAGGAPTGIEDCARLSRGMSPVLEAADPISEAYTLEVSTPGIDRPLTRPGDFARWIGHAVRIELARPIDGRRRFTGTITGEDNDGAHIELDDETKLVAAVHEMSRASLVLTDELIEAARVAGNLPPQPEDDEDMLADFEIDESEDEEDPETGDVQ</sequence>
<proteinExistence type="inferred from homology"/>
<dbReference type="EMBL" id="ARYI01000006">
    <property type="protein sequence ID" value="KCZ94923.1"/>
    <property type="molecule type" value="Genomic_DNA"/>
</dbReference>
<dbReference type="RefSeq" id="WP_011645145.1">
    <property type="nucleotide sequence ID" value="NZ_ARYI01000006.1"/>
</dbReference>
<dbReference type="Gene3D" id="2.30.30.180">
    <property type="entry name" value="Ribosome maturation factor RimP, C-terminal domain"/>
    <property type="match status" value="1"/>
</dbReference>
<dbReference type="SMR" id="A0A059FWT1"/>
<dbReference type="SUPFAM" id="SSF75420">
    <property type="entry name" value="YhbC-like, N-terminal domain"/>
    <property type="match status" value="1"/>
</dbReference>
<evidence type="ECO:0000256" key="3">
    <source>
        <dbReference type="HAMAP-Rule" id="MF_01077"/>
    </source>
</evidence>